<keyword evidence="2" id="KW-0268">Exocytosis</keyword>
<dbReference type="CDD" id="cd15873">
    <property type="entry name" value="R-SNARE_STXBP5_6"/>
    <property type="match status" value="1"/>
</dbReference>
<dbReference type="FunFam" id="2.130.10.10:FF:000848">
    <property type="entry name" value="SNARE-dependent exocytosis protein (Sro7), putative"/>
    <property type="match status" value="1"/>
</dbReference>
<dbReference type="GO" id="GO:0045159">
    <property type="term" value="F:myosin II binding"/>
    <property type="evidence" value="ECO:0007669"/>
    <property type="project" value="TreeGrafter"/>
</dbReference>
<evidence type="ECO:0000313" key="6">
    <source>
        <dbReference type="EMBL" id="RDW67858.1"/>
    </source>
</evidence>
<dbReference type="GO" id="GO:0005886">
    <property type="term" value="C:plasma membrane"/>
    <property type="evidence" value="ECO:0007669"/>
    <property type="project" value="TreeGrafter"/>
</dbReference>
<evidence type="ECO:0000256" key="3">
    <source>
        <dbReference type="PROSITE-ProRule" id="PRU00221"/>
    </source>
</evidence>
<dbReference type="SUPFAM" id="SSF50978">
    <property type="entry name" value="WD40 repeat-like"/>
    <property type="match status" value="2"/>
</dbReference>
<comment type="similarity">
    <text evidence="1">Belongs to the WD repeat L(2)GL family.</text>
</comment>
<dbReference type="InterPro" id="IPR013905">
    <property type="entry name" value="Lgl_C_dom"/>
</dbReference>
<dbReference type="GO" id="GO:0006887">
    <property type="term" value="P:exocytosis"/>
    <property type="evidence" value="ECO:0007669"/>
    <property type="project" value="UniProtKB-KW"/>
</dbReference>
<feature type="domain" description="Lethal giant larvae (Lgl)-like C-terminal" evidence="5">
    <location>
        <begin position="518"/>
        <end position="906"/>
    </location>
</feature>
<feature type="compositionally biased region" description="Polar residues" evidence="4">
    <location>
        <begin position="924"/>
        <end position="936"/>
    </location>
</feature>
<gene>
    <name evidence="6" type="ORF">BP6252_09254</name>
</gene>
<comment type="caution">
    <text evidence="6">The sequence shown here is derived from an EMBL/GenBank/DDBJ whole genome shotgun (WGS) entry which is preliminary data.</text>
</comment>
<reference evidence="6 7" key="1">
    <citation type="journal article" date="2018" name="IMA Fungus">
        <title>IMA Genome-F 9: Draft genome sequence of Annulohypoxylon stygium, Aspergillus mulundensis, Berkeleyomyces basicola (syn. Thielaviopsis basicola), Ceratocystis smalleyi, two Cercospora beticola strains, Coleophoma cylindrospora, Fusarium fracticaudum, Phialophora cf. hyalina, and Morchella septimelata.</title>
        <authorList>
            <person name="Wingfield B.D."/>
            <person name="Bills G.F."/>
            <person name="Dong Y."/>
            <person name="Huang W."/>
            <person name="Nel W.J."/>
            <person name="Swalarsk-Parry B.S."/>
            <person name="Vaghefi N."/>
            <person name="Wilken P.M."/>
            <person name="An Z."/>
            <person name="de Beer Z.W."/>
            <person name="De Vos L."/>
            <person name="Chen L."/>
            <person name="Duong T.A."/>
            <person name="Gao Y."/>
            <person name="Hammerbacher A."/>
            <person name="Kikkert J.R."/>
            <person name="Li Y."/>
            <person name="Li H."/>
            <person name="Li K."/>
            <person name="Li Q."/>
            <person name="Liu X."/>
            <person name="Ma X."/>
            <person name="Naidoo K."/>
            <person name="Pethybridge S.J."/>
            <person name="Sun J."/>
            <person name="Steenkamp E.T."/>
            <person name="van der Nest M.A."/>
            <person name="van Wyk S."/>
            <person name="Wingfield M.J."/>
            <person name="Xiong C."/>
            <person name="Yue Q."/>
            <person name="Zhang X."/>
        </authorList>
    </citation>
    <scope>NUCLEOTIDE SEQUENCE [LARGE SCALE GENOMIC DNA]</scope>
    <source>
        <strain evidence="6 7">BP6252</strain>
    </source>
</reference>
<evidence type="ECO:0000256" key="2">
    <source>
        <dbReference type="ARBA" id="ARBA00022483"/>
    </source>
</evidence>
<protein>
    <recommendedName>
        <fullName evidence="5">Lethal giant larvae (Lgl)-like C-terminal domain-containing protein</fullName>
    </recommendedName>
</protein>
<proteinExistence type="inferred from homology"/>
<dbReference type="PROSITE" id="PS50082">
    <property type="entry name" value="WD_REPEATS_2"/>
    <property type="match status" value="1"/>
</dbReference>
<sequence>MAGFLRGKQAGMQNDLSAAILPGLFAPDDQARFGINSQIGALAYDPIQSLLAVGTNESPFGSGQIYVFGQKRVQQTFKLPRRASVKTLQFCADRLISLDSKNEVIIWDLQFGKMLASYAPPGVVTSLVTDPMLDWALIGMQNGEVIAYDLDRQGLAALRLPNFWRERNPRSRFMAVVSMQLHPRDIGQLLIGYTEGAVIYSFKQNKPIRHFQYELPAGAPGGYPDPASAENARKPRLVQVLWHPTGTFIMTAHDDESLVFWDPKDGRVVMARTLADTHVDKPGTHSKSFGNTPGTLALKDSFARIAWCCKSNPDDTGLLIAGGAPDTSRQKGLTFLELGVTPVYATSTWQMLTDHFEGKSRHLLPTPPGAEVVDFCLLPRASPHFAGAQDPIAILALLNSGELLTMSFPSGHPISPTNQLPPSLAFVHPFITSITVSAVDRGRWLGMTENRQQGPQLLRGGVESIKPLRRYEARNVVSMAHGDGTIRIWDAGHGDELENSASLQVDIARALDRYDEQIIITSMSMASVTGELCVGVSTGEVIIYRWGGNRLYGREATAPTETQRGAITDISARSEPSLKEGLQPFSLYDMAQGPISIVKLSDVGFVGVGSENGVFSLIDLRGPAVIFTATASELTKQDKRSSFMKKPSSQKSPRPEWPVAIEFGVMTVEGDNYSSILCFVGTSMGKVATFKILPQQNGGYTAQHAGTAELSDKVVSISPIVSDTGKPAVATGATVAALRTGQQTHGSLVVVTESEVRIFKPATAKGAHKTWDSMFCYSAAVTEFELHGFALVGIFGDGSTRAYSIPALKEIGNSKLEMLDKTRLPSTIVTQSGDIFGWTGPSEVAMLNVWGTGQPLPMSHDKLFNPQALIPPRPTISNLQWISGTQYVSPTDLDLLIGGPDRPPSKRMMEAAAAEDRQARLGSPGSSRAPGTQSTEGWGEYMTRQLNERTEKLNIVGDSMDKAQENSQGWADDVSKFVSKQKRNVVLGGITGKWF</sequence>
<dbReference type="Pfam" id="PF08596">
    <property type="entry name" value="Lgl_C"/>
    <property type="match status" value="1"/>
</dbReference>
<dbReference type="STRING" id="1849047.A0A3D8R1M5"/>
<dbReference type="GO" id="GO:0005096">
    <property type="term" value="F:GTPase activator activity"/>
    <property type="evidence" value="ECO:0007669"/>
    <property type="project" value="TreeGrafter"/>
</dbReference>
<evidence type="ECO:0000256" key="4">
    <source>
        <dbReference type="SAM" id="MobiDB-lite"/>
    </source>
</evidence>
<dbReference type="PANTHER" id="PTHR10241">
    <property type="entry name" value="LETHAL 2 GIANT LARVAE PROTEIN"/>
    <property type="match status" value="1"/>
</dbReference>
<dbReference type="PANTHER" id="PTHR10241:SF25">
    <property type="entry name" value="TOMOSYN, ISOFORM C"/>
    <property type="match status" value="1"/>
</dbReference>
<keyword evidence="3" id="KW-0853">WD repeat</keyword>
<name>A0A3D8R1M5_9HELO</name>
<accession>A0A3D8R1M5</accession>
<dbReference type="InterPro" id="IPR036322">
    <property type="entry name" value="WD40_repeat_dom_sf"/>
</dbReference>
<dbReference type="AlphaFoldDB" id="A0A3D8R1M5"/>
<keyword evidence="7" id="KW-1185">Reference proteome</keyword>
<organism evidence="6 7">
    <name type="scientific">Coleophoma cylindrospora</name>
    <dbReference type="NCBI Taxonomy" id="1849047"/>
    <lineage>
        <taxon>Eukaryota</taxon>
        <taxon>Fungi</taxon>
        <taxon>Dikarya</taxon>
        <taxon>Ascomycota</taxon>
        <taxon>Pezizomycotina</taxon>
        <taxon>Leotiomycetes</taxon>
        <taxon>Helotiales</taxon>
        <taxon>Dermateaceae</taxon>
        <taxon>Coleophoma</taxon>
    </lineage>
</organism>
<dbReference type="InterPro" id="IPR001680">
    <property type="entry name" value="WD40_rpt"/>
</dbReference>
<dbReference type="GO" id="GO:0006893">
    <property type="term" value="P:Golgi to plasma membrane transport"/>
    <property type="evidence" value="ECO:0007669"/>
    <property type="project" value="TreeGrafter"/>
</dbReference>
<dbReference type="GO" id="GO:0005737">
    <property type="term" value="C:cytoplasm"/>
    <property type="evidence" value="ECO:0007669"/>
    <property type="project" value="TreeGrafter"/>
</dbReference>
<dbReference type="EMBL" id="PDLM01000010">
    <property type="protein sequence ID" value="RDW67858.1"/>
    <property type="molecule type" value="Genomic_DNA"/>
</dbReference>
<dbReference type="Proteomes" id="UP000256645">
    <property type="component" value="Unassembled WGS sequence"/>
</dbReference>
<evidence type="ECO:0000259" key="5">
    <source>
        <dbReference type="Pfam" id="PF08596"/>
    </source>
</evidence>
<evidence type="ECO:0000256" key="1">
    <source>
        <dbReference type="ARBA" id="ARBA00008070"/>
    </source>
</evidence>
<dbReference type="InterPro" id="IPR015943">
    <property type="entry name" value="WD40/YVTN_repeat-like_dom_sf"/>
</dbReference>
<dbReference type="Gene3D" id="2.130.10.10">
    <property type="entry name" value="YVTN repeat-like/Quinoprotein amine dehydrogenase"/>
    <property type="match status" value="1"/>
</dbReference>
<feature type="repeat" description="WD" evidence="3">
    <location>
        <begin position="230"/>
        <end position="271"/>
    </location>
</feature>
<feature type="region of interest" description="Disordered" evidence="4">
    <location>
        <begin position="898"/>
        <end position="938"/>
    </location>
</feature>
<dbReference type="GO" id="GO:0019905">
    <property type="term" value="F:syntaxin binding"/>
    <property type="evidence" value="ECO:0007669"/>
    <property type="project" value="TreeGrafter"/>
</dbReference>
<feature type="compositionally biased region" description="Basic and acidic residues" evidence="4">
    <location>
        <begin position="903"/>
        <end position="919"/>
    </location>
</feature>
<dbReference type="OrthoDB" id="19944at2759"/>
<evidence type="ECO:0000313" key="7">
    <source>
        <dbReference type="Proteomes" id="UP000256645"/>
    </source>
</evidence>